<sequence length="215" mass="24679">MTTEVEFAEKYQDLIRFVCPEAVSGGNLRDLKTAPGFAFSKLEDPPIYNRSKDDNNSDETILVTFRSLRPPRFSKKIEMDPNSLIHKVKRVLQKELEKDHINVQVEQIVLMLKTKTIHDGTTLESLKSKNSELTLNVLISKVKDHDEVSELKSEPKSEPKSESRSVTGSGTKLESPQTLQKLSNDAWGKIYAILKDEIEDQKTRNEYYRKLREVE</sequence>
<dbReference type="CDD" id="cd17039">
    <property type="entry name" value="Ubl_ubiquitin_like"/>
    <property type="match status" value="1"/>
</dbReference>
<feature type="compositionally biased region" description="Polar residues" evidence="1">
    <location>
        <begin position="167"/>
        <end position="179"/>
    </location>
</feature>
<dbReference type="Proteomes" id="UP000662931">
    <property type="component" value="Chromosome 1"/>
</dbReference>
<keyword evidence="3" id="KW-1185">Reference proteome</keyword>
<reference evidence="2" key="1">
    <citation type="submission" date="2020-10" db="EMBL/GenBank/DDBJ databases">
        <authorList>
            <person name="Roach M.J.R."/>
        </authorList>
    </citation>
    <scope>NUCLEOTIDE SEQUENCE</scope>
    <source>
        <strain evidence="2">CBS 1945</strain>
    </source>
</reference>
<evidence type="ECO:0008006" key="4">
    <source>
        <dbReference type="Google" id="ProtNLM"/>
    </source>
</evidence>
<feature type="region of interest" description="Disordered" evidence="1">
    <location>
        <begin position="146"/>
        <end position="179"/>
    </location>
</feature>
<dbReference type="Gene3D" id="3.10.20.90">
    <property type="entry name" value="Phosphatidylinositol 3-kinase Catalytic Subunit, Chain A, domain 1"/>
    <property type="match status" value="1"/>
</dbReference>
<organism evidence="2 3">
    <name type="scientific">Eeniella nana</name>
    <name type="common">Yeast</name>
    <name type="synonym">Brettanomyces nanus</name>
    <dbReference type="NCBI Taxonomy" id="13502"/>
    <lineage>
        <taxon>Eukaryota</taxon>
        <taxon>Fungi</taxon>
        <taxon>Dikarya</taxon>
        <taxon>Ascomycota</taxon>
        <taxon>Saccharomycotina</taxon>
        <taxon>Pichiomycetes</taxon>
        <taxon>Pichiales</taxon>
        <taxon>Pichiaceae</taxon>
        <taxon>Brettanomyces</taxon>
    </lineage>
</organism>
<evidence type="ECO:0000256" key="1">
    <source>
        <dbReference type="SAM" id="MobiDB-lite"/>
    </source>
</evidence>
<feature type="compositionally biased region" description="Basic and acidic residues" evidence="1">
    <location>
        <begin position="146"/>
        <end position="163"/>
    </location>
</feature>
<gene>
    <name evidence="2" type="ORF">FOA43_000866</name>
</gene>
<dbReference type="KEGG" id="bnn:FOA43_000866"/>
<dbReference type="GeneID" id="62194267"/>
<protein>
    <recommendedName>
        <fullName evidence="4">Ubiquitin-like domain-containing protein</fullName>
    </recommendedName>
</protein>
<evidence type="ECO:0000313" key="2">
    <source>
        <dbReference type="EMBL" id="QPG73554.1"/>
    </source>
</evidence>
<dbReference type="OrthoDB" id="4067208at2759"/>
<dbReference type="EMBL" id="CP064812">
    <property type="protein sequence ID" value="QPG73554.1"/>
    <property type="molecule type" value="Genomic_DNA"/>
</dbReference>
<proteinExistence type="predicted"/>
<dbReference type="InterPro" id="IPR029071">
    <property type="entry name" value="Ubiquitin-like_domsf"/>
</dbReference>
<evidence type="ECO:0000313" key="3">
    <source>
        <dbReference type="Proteomes" id="UP000662931"/>
    </source>
</evidence>
<name>A0A875S2I1_EENNA</name>
<dbReference type="SUPFAM" id="SSF54236">
    <property type="entry name" value="Ubiquitin-like"/>
    <property type="match status" value="1"/>
</dbReference>
<dbReference type="AlphaFoldDB" id="A0A875S2I1"/>
<accession>A0A875S2I1</accession>
<dbReference type="RefSeq" id="XP_038777119.1">
    <property type="nucleotide sequence ID" value="XM_038921191.1"/>
</dbReference>